<gene>
    <name evidence="3" type="ORF">METZ01_LOCUS493276</name>
</gene>
<dbReference type="AlphaFoldDB" id="A0A383D7G1"/>
<dbReference type="SUPFAM" id="SSF51230">
    <property type="entry name" value="Single hybrid motif"/>
    <property type="match status" value="1"/>
</dbReference>
<accession>A0A383D7G1</accession>
<dbReference type="PANTHER" id="PTHR23151:SF90">
    <property type="entry name" value="DIHYDROLIPOYLLYSINE-RESIDUE ACETYLTRANSFERASE COMPONENT OF PYRUVATE DEHYDROGENASE COMPLEX, MITOCHONDRIAL-RELATED"/>
    <property type="match status" value="1"/>
</dbReference>
<keyword evidence="1" id="KW-0450">Lipoyl</keyword>
<dbReference type="InterPro" id="IPR045257">
    <property type="entry name" value="E2/Pdx1"/>
</dbReference>
<dbReference type="InterPro" id="IPR011053">
    <property type="entry name" value="Single_hybrid_motif"/>
</dbReference>
<feature type="non-terminal residue" evidence="3">
    <location>
        <position position="201"/>
    </location>
</feature>
<dbReference type="CDD" id="cd06849">
    <property type="entry name" value="lipoyl_domain"/>
    <property type="match status" value="1"/>
</dbReference>
<dbReference type="GO" id="GO:0006086">
    <property type="term" value="P:pyruvate decarboxylation to acetyl-CoA"/>
    <property type="evidence" value="ECO:0007669"/>
    <property type="project" value="InterPro"/>
</dbReference>
<evidence type="ECO:0000256" key="1">
    <source>
        <dbReference type="ARBA" id="ARBA00022823"/>
    </source>
</evidence>
<evidence type="ECO:0000313" key="3">
    <source>
        <dbReference type="EMBL" id="SVE40422.1"/>
    </source>
</evidence>
<organism evidence="3">
    <name type="scientific">marine metagenome</name>
    <dbReference type="NCBI Taxonomy" id="408172"/>
    <lineage>
        <taxon>unclassified sequences</taxon>
        <taxon>metagenomes</taxon>
        <taxon>ecological metagenomes</taxon>
    </lineage>
</organism>
<dbReference type="InterPro" id="IPR000089">
    <property type="entry name" value="Biotin_lipoyl"/>
</dbReference>
<protein>
    <recommendedName>
        <fullName evidence="2">Lipoyl-binding domain-containing protein</fullName>
    </recommendedName>
</protein>
<reference evidence="3" key="1">
    <citation type="submission" date="2018-05" db="EMBL/GenBank/DDBJ databases">
        <authorList>
            <person name="Lanie J.A."/>
            <person name="Ng W.-L."/>
            <person name="Kazmierczak K.M."/>
            <person name="Andrzejewski T.M."/>
            <person name="Davidsen T.M."/>
            <person name="Wayne K.J."/>
            <person name="Tettelin H."/>
            <person name="Glass J.I."/>
            <person name="Rusch D."/>
            <person name="Podicherti R."/>
            <person name="Tsui H.-C.T."/>
            <person name="Winkler M.E."/>
        </authorList>
    </citation>
    <scope>NUCLEOTIDE SEQUENCE</scope>
</reference>
<dbReference type="InterPro" id="IPR003016">
    <property type="entry name" value="2-oxoA_DH_lipoyl-BS"/>
</dbReference>
<sequence>MNKPNVTITAPQLGVNDEEAELIEWLVDEGSKILAGETLCVLETTKATYEIESEISGYVVQLVKEHEVVALNQEIAVIVLSKEEVRTAKDTVISKNKKITSDKIGGIKATKKAIKLAKEYGIELSNFTPDKGEIIRESHILSYLDDQKKQFVPELIVDIGSVYTPVAVYGAGKGAITLQEAMEEGDKYKAVCFIDDNPKHA</sequence>
<feature type="domain" description="Lipoyl-binding" evidence="2">
    <location>
        <begin position="5"/>
        <end position="79"/>
    </location>
</feature>
<evidence type="ECO:0000259" key="2">
    <source>
        <dbReference type="PROSITE" id="PS50968"/>
    </source>
</evidence>
<dbReference type="PROSITE" id="PS50968">
    <property type="entry name" value="BIOTINYL_LIPOYL"/>
    <property type="match status" value="1"/>
</dbReference>
<dbReference type="PANTHER" id="PTHR23151">
    <property type="entry name" value="DIHYDROLIPOAMIDE ACETYL/SUCCINYL-TRANSFERASE-RELATED"/>
    <property type="match status" value="1"/>
</dbReference>
<name>A0A383D7G1_9ZZZZ</name>
<dbReference type="Gene3D" id="2.40.50.100">
    <property type="match status" value="1"/>
</dbReference>
<proteinExistence type="predicted"/>
<dbReference type="PROSITE" id="PS00189">
    <property type="entry name" value="LIPOYL"/>
    <property type="match status" value="1"/>
</dbReference>
<dbReference type="Pfam" id="PF00364">
    <property type="entry name" value="Biotin_lipoyl"/>
    <property type="match status" value="1"/>
</dbReference>
<dbReference type="EMBL" id="UINC01214958">
    <property type="protein sequence ID" value="SVE40422.1"/>
    <property type="molecule type" value="Genomic_DNA"/>
</dbReference>
<dbReference type="GO" id="GO:0045254">
    <property type="term" value="C:pyruvate dehydrogenase complex"/>
    <property type="evidence" value="ECO:0007669"/>
    <property type="project" value="InterPro"/>
</dbReference>